<dbReference type="Gene3D" id="2.60.40.2410">
    <property type="entry name" value="Uncharacterised protein PF12988, DUF3872"/>
    <property type="match status" value="1"/>
</dbReference>
<reference evidence="1" key="1">
    <citation type="submission" date="2019-08" db="EMBL/GenBank/DDBJ databases">
        <authorList>
            <person name="Kucharzyk K."/>
            <person name="Murdoch R.W."/>
            <person name="Higgins S."/>
            <person name="Loffler F."/>
        </authorList>
    </citation>
    <scope>NUCLEOTIDE SEQUENCE</scope>
</reference>
<comment type="caution">
    <text evidence="1">The sequence shown here is derived from an EMBL/GenBank/DDBJ whole genome shotgun (WGS) entry which is preliminary data.</text>
</comment>
<evidence type="ECO:0008006" key="2">
    <source>
        <dbReference type="Google" id="ProtNLM"/>
    </source>
</evidence>
<dbReference type="EMBL" id="VSSQ01000282">
    <property type="protein sequence ID" value="MPL89534.1"/>
    <property type="molecule type" value="Genomic_DNA"/>
</dbReference>
<proteinExistence type="predicted"/>
<dbReference type="InterPro" id="IPR024355">
    <property type="entry name" value="TraQ_bacteroidetes"/>
</dbReference>
<dbReference type="Pfam" id="PF12988">
    <property type="entry name" value="TraQ_transposon"/>
    <property type="match status" value="1"/>
</dbReference>
<gene>
    <name evidence="1" type="ORF">SDC9_35570</name>
</gene>
<protein>
    <recommendedName>
        <fullName evidence="2">DUF3872 domain-containing protein</fullName>
    </recommendedName>
</protein>
<name>A0A644VDS0_9ZZZZ</name>
<dbReference type="PROSITE" id="PS51257">
    <property type="entry name" value="PROKAR_LIPOPROTEIN"/>
    <property type="match status" value="1"/>
</dbReference>
<dbReference type="InterPro" id="IPR038707">
    <property type="entry name" value="TraQ_sf"/>
</dbReference>
<dbReference type="AlphaFoldDB" id="A0A644VDS0"/>
<sequence length="143" mass="16332">MKRFASTILYTLLLSAIVCACSDDLDIKQDYRFSVETLPLPKSLQKGETVALEFSIVREGHYEGTAYKFRYFQSEGTGTLTDSKGKSIPMNRFQPIASDDFVLIYTNMAEEQAQLDFVFEDNFGKRMEYTLTFTGKRTDEGLK</sequence>
<organism evidence="1">
    <name type="scientific">bioreactor metagenome</name>
    <dbReference type="NCBI Taxonomy" id="1076179"/>
    <lineage>
        <taxon>unclassified sequences</taxon>
        <taxon>metagenomes</taxon>
        <taxon>ecological metagenomes</taxon>
    </lineage>
</organism>
<evidence type="ECO:0000313" key="1">
    <source>
        <dbReference type="EMBL" id="MPL89534.1"/>
    </source>
</evidence>
<accession>A0A644VDS0</accession>